<proteinExistence type="predicted"/>
<feature type="region of interest" description="Disordered" evidence="1">
    <location>
        <begin position="1"/>
        <end position="26"/>
    </location>
</feature>
<evidence type="ECO:0000256" key="1">
    <source>
        <dbReference type="SAM" id="MobiDB-lite"/>
    </source>
</evidence>
<dbReference type="AlphaFoldDB" id="A0A183E7K6"/>
<evidence type="ECO:0000313" key="2">
    <source>
        <dbReference type="EMBL" id="VDN28856.1"/>
    </source>
</evidence>
<reference evidence="2 3" key="2">
    <citation type="submission" date="2018-11" db="EMBL/GenBank/DDBJ databases">
        <authorList>
            <consortium name="Pathogen Informatics"/>
        </authorList>
    </citation>
    <scope>NUCLEOTIDE SEQUENCE [LARGE SCALE GENOMIC DNA]</scope>
</reference>
<keyword evidence="3" id="KW-1185">Reference proteome</keyword>
<protein>
    <submittedName>
        <fullName evidence="2 4">Uncharacterized protein</fullName>
    </submittedName>
</protein>
<sequence>MTREKAVTIKRSAKATDNNGEGFASARSRTEKDLAAELAIPKVRILKPAEMRVISNILDFMGLLSEALLKSQFCCAGSCRPGQTTVCFTIIMPREKAVTIKRSAKATNNNGRGFASARSRTEEDLAVELAIPKVRILKPAEIRVISNIPDFMGLLGEALLKS</sequence>
<accession>A0A183E7K6</accession>
<name>A0A183E7K6_9BILA</name>
<dbReference type="Proteomes" id="UP000271098">
    <property type="component" value="Unassembled WGS sequence"/>
</dbReference>
<gene>
    <name evidence="2" type="ORF">GPUH_LOCUS16946</name>
</gene>
<evidence type="ECO:0000313" key="3">
    <source>
        <dbReference type="Proteomes" id="UP000271098"/>
    </source>
</evidence>
<evidence type="ECO:0000313" key="4">
    <source>
        <dbReference type="WBParaSite" id="GPUH_0001696901-mRNA-1"/>
    </source>
</evidence>
<reference evidence="4" key="1">
    <citation type="submission" date="2016-06" db="UniProtKB">
        <authorList>
            <consortium name="WormBaseParasite"/>
        </authorList>
    </citation>
    <scope>IDENTIFICATION</scope>
</reference>
<dbReference type="WBParaSite" id="GPUH_0001696901-mRNA-1">
    <property type="protein sequence ID" value="GPUH_0001696901-mRNA-1"/>
    <property type="gene ID" value="GPUH_0001696901"/>
</dbReference>
<dbReference type="EMBL" id="UYRT01084451">
    <property type="protein sequence ID" value="VDN28856.1"/>
    <property type="molecule type" value="Genomic_DNA"/>
</dbReference>
<organism evidence="4">
    <name type="scientific">Gongylonema pulchrum</name>
    <dbReference type="NCBI Taxonomy" id="637853"/>
    <lineage>
        <taxon>Eukaryota</taxon>
        <taxon>Metazoa</taxon>
        <taxon>Ecdysozoa</taxon>
        <taxon>Nematoda</taxon>
        <taxon>Chromadorea</taxon>
        <taxon>Rhabditida</taxon>
        <taxon>Spirurina</taxon>
        <taxon>Spiruromorpha</taxon>
        <taxon>Spiruroidea</taxon>
        <taxon>Gongylonematidae</taxon>
        <taxon>Gongylonema</taxon>
    </lineage>
</organism>